<evidence type="ECO:0000256" key="11">
    <source>
        <dbReference type="ARBA" id="ARBA00023180"/>
    </source>
</evidence>
<evidence type="ECO:0000256" key="8">
    <source>
        <dbReference type="ARBA" id="ARBA00022989"/>
    </source>
</evidence>
<dbReference type="SMART" id="SM00364">
    <property type="entry name" value="LRR_BAC"/>
    <property type="match status" value="8"/>
</dbReference>
<dbReference type="Proteomes" id="UP000824890">
    <property type="component" value="Unassembled WGS sequence"/>
</dbReference>
<dbReference type="Pfam" id="PF00560">
    <property type="entry name" value="LRR_1"/>
    <property type="match status" value="5"/>
</dbReference>
<dbReference type="InterPro" id="IPR032675">
    <property type="entry name" value="LRR_dom_sf"/>
</dbReference>
<keyword evidence="7" id="KW-0677">Repeat</keyword>
<dbReference type="Pfam" id="PF12799">
    <property type="entry name" value="LRR_4"/>
    <property type="match status" value="1"/>
</dbReference>
<dbReference type="Pfam" id="PF13516">
    <property type="entry name" value="LRR_6"/>
    <property type="match status" value="1"/>
</dbReference>
<dbReference type="SMART" id="SM00365">
    <property type="entry name" value="LRR_SD22"/>
    <property type="match status" value="6"/>
</dbReference>
<evidence type="ECO:0000256" key="4">
    <source>
        <dbReference type="ARBA" id="ARBA00022614"/>
    </source>
</evidence>
<organism evidence="14 15">
    <name type="scientific">Brassica napus</name>
    <name type="common">Rape</name>
    <dbReference type="NCBI Taxonomy" id="3708"/>
    <lineage>
        <taxon>Eukaryota</taxon>
        <taxon>Viridiplantae</taxon>
        <taxon>Streptophyta</taxon>
        <taxon>Embryophyta</taxon>
        <taxon>Tracheophyta</taxon>
        <taxon>Spermatophyta</taxon>
        <taxon>Magnoliopsida</taxon>
        <taxon>eudicotyledons</taxon>
        <taxon>Gunneridae</taxon>
        <taxon>Pentapetalae</taxon>
        <taxon>rosids</taxon>
        <taxon>malvids</taxon>
        <taxon>Brassicales</taxon>
        <taxon>Brassicaceae</taxon>
        <taxon>Brassiceae</taxon>
        <taxon>Brassica</taxon>
    </lineage>
</organism>
<accession>A0ABQ8C9A1</accession>
<evidence type="ECO:0000256" key="5">
    <source>
        <dbReference type="ARBA" id="ARBA00022692"/>
    </source>
</evidence>
<evidence type="ECO:0008006" key="16">
    <source>
        <dbReference type="Google" id="ProtNLM"/>
    </source>
</evidence>
<protein>
    <recommendedName>
        <fullName evidence="16">Receptor-like protein 12</fullName>
    </recommendedName>
</protein>
<dbReference type="PROSITE" id="PS00012">
    <property type="entry name" value="PHOSPHOPANTETHEINE"/>
    <property type="match status" value="1"/>
</dbReference>
<feature type="transmembrane region" description="Helical" evidence="13">
    <location>
        <begin position="34"/>
        <end position="50"/>
    </location>
</feature>
<feature type="region of interest" description="Disordered" evidence="12">
    <location>
        <begin position="532"/>
        <end position="553"/>
    </location>
</feature>
<feature type="transmembrane region" description="Helical" evidence="13">
    <location>
        <begin position="1376"/>
        <end position="1396"/>
    </location>
</feature>
<feature type="region of interest" description="Disordered" evidence="12">
    <location>
        <begin position="664"/>
        <end position="687"/>
    </location>
</feature>
<dbReference type="InterPro" id="IPR025875">
    <property type="entry name" value="Leu-rich_rpt_4"/>
</dbReference>
<evidence type="ECO:0000256" key="12">
    <source>
        <dbReference type="SAM" id="MobiDB-lite"/>
    </source>
</evidence>
<keyword evidence="10" id="KW-0675">Receptor</keyword>
<keyword evidence="5 13" id="KW-0812">Transmembrane</keyword>
<dbReference type="InterPro" id="IPR001611">
    <property type="entry name" value="Leu-rich_rpt"/>
</dbReference>
<dbReference type="PANTHER" id="PTHR48061:SF2">
    <property type="entry name" value="RECEPTOR LIKE PROTEIN 30-LIKE"/>
    <property type="match status" value="1"/>
</dbReference>
<feature type="compositionally biased region" description="Acidic residues" evidence="12">
    <location>
        <begin position="542"/>
        <end position="551"/>
    </location>
</feature>
<evidence type="ECO:0000256" key="7">
    <source>
        <dbReference type="ARBA" id="ARBA00022737"/>
    </source>
</evidence>
<keyword evidence="3" id="KW-1003">Cell membrane</keyword>
<evidence type="ECO:0000313" key="15">
    <source>
        <dbReference type="Proteomes" id="UP000824890"/>
    </source>
</evidence>
<dbReference type="PROSITE" id="PS51450">
    <property type="entry name" value="LRR"/>
    <property type="match status" value="3"/>
</dbReference>
<keyword evidence="9 13" id="KW-0472">Membrane</keyword>
<keyword evidence="6" id="KW-0732">Signal</keyword>
<feature type="compositionally biased region" description="Polar residues" evidence="12">
    <location>
        <begin position="665"/>
        <end position="685"/>
    </location>
</feature>
<feature type="transmembrane region" description="Helical" evidence="13">
    <location>
        <begin position="434"/>
        <end position="454"/>
    </location>
</feature>
<sequence>VKQRNFNSYHRYALYSIYILTSLATKPNHTYQSFFFNIFVLFQIFIFQMVKPCLHVDSISSFFFCLLVSSFFVSSLVSLPSPRPDQIEILMAFKNEFPILKCSLEWPNSDQKTKYWTSKDVNSFDGVEFDNKTGVVTKLDLEGACLSGSLSANSSLFRLHHLRYLDLSFNHFDSSSFLPELAKLTNLEYLNLYNMGLVGEIPSSFSSLNRLTDLILLRNEFFGSFAPLLNLSKLSHLDLSDNHFSGYFPCSLLTLPFLSYLGLGQNHLIDSLETINCSSSPKLQWLDLSNNRLSGRIVEPLSKLTNLTYLYLSFQNTTDSFNFVSLGFKSLEILDLSGNAISRLNIGPPNLWELHLNNCSLNEFPTFIKNLQNLEIPQGTQMGGQPKSSFEGNLNLCGPPLEESCFGDKAPSTPEAQEPEPPKKEQVLNWKAAVMGYGPGVLFGLAIGHFFYAYKPVLFYKLKMWKRHLSSLLEKLSYLAVFLQVRITDGASLYSLSRSWLRNGAHEGIQSQRSETLKTLPKPLPLDVMEAAAPSDPAKEPTDEDKEDEESMKELSGKDLLKRHIKKANKVRARNVAERFDGTVEENCEVQSKSNAYNIGWCVRILGLVGEIIPFGFLVSAVGIASAPATVIVFGSATLVFGTCADDIRTKGKDLFRPNMESMKRTSFQPSNATSERYLSQNPRQNLGPAKTLSPLMELYLITNETGVVTNLDLSGACLSGRLSANSSLFRFHHLRYLDLSYNFFESFSFFPEFGKLKTLEVLHLSYLGLAGEIPSSVSSLNRLTDLDLSGNELIGSFSPLLNLSKLSSLDLSNNLFSGNFPCSLLTMPLLSTLDLSQNHLIDSLETMNCSSSSTLELLLLSENRLSGRILEPLSKLPNLQELFLSFQNTADPINFISSLGFKSLEILHLSGNAVSRLNLGSPNLKELYLDKCSINEFPTFIKKLQKLSFLEIGNNRLKGQVPKWLWSMPSVRGLYLSHNSLDSFEGSPKMLLNSSLEILDLSSNVFRGSLPVISPRLSIMLASNNSFTGDIPLSFCNLSYLEILDLAHNNFSGSIPGCLITSLQHLNLRNNNLIGRLPDIFNKSVSLLQTLVVSHNQITGKLPRSLTYCKYLEYLNVEGNRIADTFPFWLKDLPILQILVLRSNMFHGPIYSPQHPLSFPQLRMVDISRNKFTGSLPQDYFVNWSTPLISTPQELGLPMYIEGSYKYDYFPSMYLRSKGINMELERILDTYTSIDFSENKLEGQIPESIGLLKSLIVLNLSSNDFTGHVPSSWANLTSLESLDLSRNQLTGTIPQELATLSFLEYINVSHNKLTGQIPQSTQFGGQPKSSFEGNLNLCGLPLEESCFGDKAPSTPEAQEPESSEQEQVVNWKAAAVGYGPGVLFGLAIGHVFYSYKPVLFYRLFRI</sequence>
<dbReference type="Pfam" id="PF13855">
    <property type="entry name" value="LRR_8"/>
    <property type="match status" value="3"/>
</dbReference>
<evidence type="ECO:0000256" key="3">
    <source>
        <dbReference type="ARBA" id="ARBA00022475"/>
    </source>
</evidence>
<dbReference type="SUPFAM" id="SSF52058">
    <property type="entry name" value="L domain-like"/>
    <property type="match status" value="3"/>
</dbReference>
<proteinExistence type="inferred from homology"/>
<comment type="subcellular location">
    <subcellularLocation>
        <location evidence="1">Cell membrane</location>
        <topology evidence="1">Single-pass type I membrane protein</topology>
    </subcellularLocation>
</comment>
<evidence type="ECO:0000256" key="13">
    <source>
        <dbReference type="SAM" id="Phobius"/>
    </source>
</evidence>
<keyword evidence="4" id="KW-0433">Leucine-rich repeat</keyword>
<evidence type="ECO:0000256" key="1">
    <source>
        <dbReference type="ARBA" id="ARBA00004251"/>
    </source>
</evidence>
<comment type="caution">
    <text evidence="14">The sequence shown here is derived from an EMBL/GenBank/DDBJ whole genome shotgun (WGS) entry which is preliminary data.</text>
</comment>
<comment type="similarity">
    <text evidence="2">Belongs to the RLP family.</text>
</comment>
<feature type="transmembrane region" description="Helical" evidence="13">
    <location>
        <begin position="615"/>
        <end position="641"/>
    </location>
</feature>
<dbReference type="PRINTS" id="PR00019">
    <property type="entry name" value="LEURICHRPT"/>
</dbReference>
<evidence type="ECO:0000256" key="6">
    <source>
        <dbReference type="ARBA" id="ARBA00022729"/>
    </source>
</evidence>
<dbReference type="InterPro" id="IPR046956">
    <property type="entry name" value="RLP23-like"/>
</dbReference>
<dbReference type="PANTHER" id="PTHR48061">
    <property type="entry name" value="LEUCINE-RICH REPEAT RECEPTOR PROTEIN KINASE EMS1-LIKE-RELATED"/>
    <property type="match status" value="1"/>
</dbReference>
<feature type="non-terminal residue" evidence="14">
    <location>
        <position position="1"/>
    </location>
</feature>
<reference evidence="14 15" key="1">
    <citation type="submission" date="2021-05" db="EMBL/GenBank/DDBJ databases">
        <title>Genome Assembly of Synthetic Allotetraploid Brassica napus Reveals Homoeologous Exchanges between Subgenomes.</title>
        <authorList>
            <person name="Davis J.T."/>
        </authorList>
    </citation>
    <scope>NUCLEOTIDE SEQUENCE [LARGE SCALE GENOMIC DNA]</scope>
    <source>
        <strain evidence="15">cv. Da-Ae</strain>
        <tissue evidence="14">Seedling</tissue>
    </source>
</reference>
<dbReference type="InterPro" id="IPR006162">
    <property type="entry name" value="Ppantetheine_attach_site"/>
</dbReference>
<keyword evidence="15" id="KW-1185">Reference proteome</keyword>
<evidence type="ECO:0000256" key="9">
    <source>
        <dbReference type="ARBA" id="ARBA00023136"/>
    </source>
</evidence>
<keyword evidence="11" id="KW-0325">Glycoprotein</keyword>
<evidence type="ECO:0000256" key="2">
    <source>
        <dbReference type="ARBA" id="ARBA00009592"/>
    </source>
</evidence>
<dbReference type="Gene3D" id="3.80.10.10">
    <property type="entry name" value="Ribonuclease Inhibitor"/>
    <property type="match status" value="6"/>
</dbReference>
<dbReference type="InterPro" id="IPR003591">
    <property type="entry name" value="Leu-rich_rpt_typical-subtyp"/>
</dbReference>
<keyword evidence="8 13" id="KW-1133">Transmembrane helix</keyword>
<dbReference type="EMBL" id="JAGKQM010000009">
    <property type="protein sequence ID" value="KAH0913608.1"/>
    <property type="molecule type" value="Genomic_DNA"/>
</dbReference>
<evidence type="ECO:0000313" key="14">
    <source>
        <dbReference type="EMBL" id="KAH0913608.1"/>
    </source>
</evidence>
<name>A0ABQ8C9A1_BRANA</name>
<dbReference type="SMART" id="SM00369">
    <property type="entry name" value="LRR_TYP"/>
    <property type="match status" value="11"/>
</dbReference>
<feature type="transmembrane region" description="Helical" evidence="13">
    <location>
        <begin position="62"/>
        <end position="81"/>
    </location>
</feature>
<evidence type="ECO:0000256" key="10">
    <source>
        <dbReference type="ARBA" id="ARBA00023170"/>
    </source>
</evidence>
<gene>
    <name evidence="14" type="ORF">HID58_036929</name>
</gene>